<reference evidence="2" key="1">
    <citation type="submission" date="2020-05" db="EMBL/GenBank/DDBJ databases">
        <authorList>
            <person name="Chiriac C."/>
            <person name="Salcher M."/>
            <person name="Ghai R."/>
            <person name="Kavagutti S V."/>
        </authorList>
    </citation>
    <scope>NUCLEOTIDE SEQUENCE</scope>
</reference>
<name>A0A6J6I774_9ZZZZ</name>
<protein>
    <submittedName>
        <fullName evidence="2">Unannotated protein</fullName>
    </submittedName>
</protein>
<sequence>MSSDSELNREVMKDFAEIFYHQRDVRRAFEKHVVEDYIQHNPTIADGREAAIIALHDKFAHANARFEIKKILVDGDLAVVHVRAFPIGGIEASVADFYRLKGGKVIEHWDVLQVVPETAQNSNGMF</sequence>
<feature type="domain" description="SnoaL-like" evidence="1">
    <location>
        <begin position="20"/>
        <end position="108"/>
    </location>
</feature>
<organism evidence="2">
    <name type="scientific">freshwater metagenome</name>
    <dbReference type="NCBI Taxonomy" id="449393"/>
    <lineage>
        <taxon>unclassified sequences</taxon>
        <taxon>metagenomes</taxon>
        <taxon>ecological metagenomes</taxon>
    </lineage>
</organism>
<dbReference type="InterPro" id="IPR037401">
    <property type="entry name" value="SnoaL-like"/>
</dbReference>
<proteinExistence type="predicted"/>
<dbReference type="Gene3D" id="3.10.450.50">
    <property type="match status" value="1"/>
</dbReference>
<dbReference type="InterPro" id="IPR032710">
    <property type="entry name" value="NTF2-like_dom_sf"/>
</dbReference>
<evidence type="ECO:0000313" key="2">
    <source>
        <dbReference type="EMBL" id="CAB4622351.1"/>
    </source>
</evidence>
<accession>A0A6J6I774</accession>
<evidence type="ECO:0000259" key="1">
    <source>
        <dbReference type="Pfam" id="PF12680"/>
    </source>
</evidence>
<gene>
    <name evidence="2" type="ORF">UFOPK1909_00648</name>
</gene>
<dbReference type="Pfam" id="PF12680">
    <property type="entry name" value="SnoaL_2"/>
    <property type="match status" value="1"/>
</dbReference>
<dbReference type="EMBL" id="CAEZVD010000059">
    <property type="protein sequence ID" value="CAB4622351.1"/>
    <property type="molecule type" value="Genomic_DNA"/>
</dbReference>
<dbReference type="AlphaFoldDB" id="A0A6J6I774"/>
<dbReference type="SUPFAM" id="SSF54427">
    <property type="entry name" value="NTF2-like"/>
    <property type="match status" value="1"/>
</dbReference>